<reference evidence="1 2" key="1">
    <citation type="submission" date="2019-11" db="EMBL/GenBank/DDBJ databases">
        <authorList>
            <person name="Li J."/>
        </authorList>
    </citation>
    <scope>NUCLEOTIDE SEQUENCE [LARGE SCALE GENOMIC DNA]</scope>
    <source>
        <strain evidence="1 2">J4</strain>
    </source>
</reference>
<gene>
    <name evidence="1" type="ORF">GH754_16925</name>
</gene>
<dbReference type="AlphaFoldDB" id="A0A6G1XAH5"/>
<dbReference type="Proteomes" id="UP000480185">
    <property type="component" value="Unassembled WGS sequence"/>
</dbReference>
<protein>
    <recommendedName>
        <fullName evidence="3">YaaC family protein</fullName>
    </recommendedName>
</protein>
<comment type="caution">
    <text evidence="1">The sequence shown here is derived from an EMBL/GenBank/DDBJ whole genome shotgun (WGS) entry which is preliminary data.</text>
</comment>
<dbReference type="EMBL" id="WJNH01000014">
    <property type="protein sequence ID" value="MRG87942.1"/>
    <property type="molecule type" value="Genomic_DNA"/>
</dbReference>
<dbReference type="RefSeq" id="WP_153729828.1">
    <property type="nucleotide sequence ID" value="NZ_WJNH01000014.1"/>
</dbReference>
<dbReference type="InterPro" id="IPR026988">
    <property type="entry name" value="YaaC-like"/>
</dbReference>
<dbReference type="Pfam" id="PF14175">
    <property type="entry name" value="YaaC"/>
    <property type="match status" value="1"/>
</dbReference>
<evidence type="ECO:0000313" key="1">
    <source>
        <dbReference type="EMBL" id="MRG87942.1"/>
    </source>
</evidence>
<keyword evidence="2" id="KW-1185">Reference proteome</keyword>
<sequence length="328" mass="39603">MVNRQEITAFFHQLKSIPFVQTYLQNCYLKHEYQDSERLSFENADRFIYYLEHAETYLQQAKNVPISIQPVLLFYGMTQLIKTCLLTVRPHYPENTSLLAHGVSTRKRKKQSYLFLQDEVKIQQNGLFPYFTNHLFDIQQLPKDKFSMNSLYKRIPEMNDLFQVDSKENEQFKIGHYQEGKLQIPEEILNEWHISESRFIQKINMLIPQATEVNLKSEKFSIDLSYPLYPFESNTLYLNMDDQHYYLMKNRQYTYPFHEVMAHFLLLYNLSMICRYETEWWGELLHTYGSNDYPFILHFLNITAKKTPIMLGYYLYNQNEKHNRYSLQ</sequence>
<dbReference type="OrthoDB" id="2380109at2"/>
<accession>A0A6G1XAH5</accession>
<name>A0A6G1XAH5_9BACI</name>
<evidence type="ECO:0008006" key="3">
    <source>
        <dbReference type="Google" id="ProtNLM"/>
    </source>
</evidence>
<proteinExistence type="predicted"/>
<evidence type="ECO:0000313" key="2">
    <source>
        <dbReference type="Proteomes" id="UP000480185"/>
    </source>
</evidence>
<organism evidence="1 2">
    <name type="scientific">Salinibacillus xinjiangensis</name>
    <dbReference type="NCBI Taxonomy" id="1229268"/>
    <lineage>
        <taxon>Bacteria</taxon>
        <taxon>Bacillati</taxon>
        <taxon>Bacillota</taxon>
        <taxon>Bacilli</taxon>
        <taxon>Bacillales</taxon>
        <taxon>Bacillaceae</taxon>
        <taxon>Salinibacillus</taxon>
    </lineage>
</organism>